<evidence type="ECO:0000313" key="2">
    <source>
        <dbReference type="Proteomes" id="UP000553209"/>
    </source>
</evidence>
<sequence length="175" mass="19226">MPVPAEEMGYLSEEDWQKLARTLNANPERLKSEYSEAISAHLRNPQPVVLKEQRNAPAPPNAPSFDFSRTFEATIVPGVLALRVVVSASTGNNWSAHVKVSALVFGTELGSVEANLSAVNPYVEIHPSVLLAKADLRIGFSGERLCFFVQGQACYWALSWHCTSVDAHNLFCLRS</sequence>
<dbReference type="AlphaFoldDB" id="A0A7X6MBP7"/>
<evidence type="ECO:0000313" key="1">
    <source>
        <dbReference type="EMBL" id="NKY97964.1"/>
    </source>
</evidence>
<accession>A0A7X6MBP7</accession>
<gene>
    <name evidence="1" type="ORF">HGB44_09890</name>
</gene>
<organism evidence="1 2">
    <name type="scientific">Nocardiopsis alborubida</name>
    <dbReference type="NCBI Taxonomy" id="146802"/>
    <lineage>
        <taxon>Bacteria</taxon>
        <taxon>Bacillati</taxon>
        <taxon>Actinomycetota</taxon>
        <taxon>Actinomycetes</taxon>
        <taxon>Streptosporangiales</taxon>
        <taxon>Nocardiopsidaceae</taxon>
        <taxon>Nocardiopsis</taxon>
    </lineage>
</organism>
<name>A0A7X6MBP7_9ACTN</name>
<dbReference type="EMBL" id="JAAXPG010000007">
    <property type="protein sequence ID" value="NKY97964.1"/>
    <property type="molecule type" value="Genomic_DNA"/>
</dbReference>
<proteinExistence type="predicted"/>
<comment type="caution">
    <text evidence="1">The sequence shown here is derived from an EMBL/GenBank/DDBJ whole genome shotgun (WGS) entry which is preliminary data.</text>
</comment>
<keyword evidence="2" id="KW-1185">Reference proteome</keyword>
<protein>
    <submittedName>
        <fullName evidence="1">Uncharacterized protein</fullName>
    </submittedName>
</protein>
<reference evidence="1 2" key="1">
    <citation type="submission" date="2020-04" db="EMBL/GenBank/DDBJ databases">
        <title>MicrobeNet Type strains.</title>
        <authorList>
            <person name="Nicholson A.C."/>
        </authorList>
    </citation>
    <scope>NUCLEOTIDE SEQUENCE [LARGE SCALE GENOMIC DNA]</scope>
    <source>
        <strain evidence="1 2">ATCC 23612</strain>
    </source>
</reference>
<dbReference type="Proteomes" id="UP000553209">
    <property type="component" value="Unassembled WGS sequence"/>
</dbReference>
<dbReference type="RefSeq" id="WP_168443995.1">
    <property type="nucleotide sequence ID" value="NZ_JAAXPG010000007.1"/>
</dbReference>